<comment type="similarity">
    <text evidence="1">Belongs to the short-chain dehydrogenases/reductases (SDR) family.</text>
</comment>
<dbReference type="Gene3D" id="3.40.50.720">
    <property type="entry name" value="NAD(P)-binding Rossmann-like Domain"/>
    <property type="match status" value="1"/>
</dbReference>
<dbReference type="InterPro" id="IPR036291">
    <property type="entry name" value="NAD(P)-bd_dom_sf"/>
</dbReference>
<dbReference type="CDD" id="cd05233">
    <property type="entry name" value="SDR_c"/>
    <property type="match status" value="1"/>
</dbReference>
<dbReference type="NCBIfam" id="NF005095">
    <property type="entry name" value="PRK06523.1"/>
    <property type="match status" value="1"/>
</dbReference>
<dbReference type="EMBL" id="JBHTCG010000009">
    <property type="protein sequence ID" value="MFC7383677.1"/>
    <property type="molecule type" value="Genomic_DNA"/>
</dbReference>
<dbReference type="PROSITE" id="PS00061">
    <property type="entry name" value="ADH_SHORT"/>
    <property type="match status" value="1"/>
</dbReference>
<evidence type="ECO:0000256" key="2">
    <source>
        <dbReference type="ARBA" id="ARBA00023002"/>
    </source>
</evidence>
<feature type="compositionally biased region" description="Polar residues" evidence="3">
    <location>
        <begin position="275"/>
        <end position="288"/>
    </location>
</feature>
<evidence type="ECO:0000256" key="3">
    <source>
        <dbReference type="SAM" id="MobiDB-lite"/>
    </source>
</evidence>
<sequence length="370" mass="38305">MFRTSTSPDTTEFAGKRAIVTGGTRGIGAAIVQRLLDGGATVVTTARNASDETPKAATFIRGDIGTLAGVQAFTAAALDELGGVDIVVNNAAAARAHIGGISSIPDDEWTDALDLNYLSAVRVNNALLPALREAGPGSVIVNISSGAALTPAPPLAHYAAAKAALNTYSKALASELAPAGIRVTTIIPGNVLTPGADALRQKFADAMDVPLAATTAGIPLGRPGDPRDIAEAVAYLASDRAQWVTGVSLTVDGGELPVIQLLPEPSRHESRRIRSNSSTLVSATNSPSGCRGPAPEAPDPRRSPAHGQTPGPVSAVVAFQRVRRAVGAGVDAERAVGRVHELGASPRETTRWFRFALWTALVRKWHAIRL</sequence>
<dbReference type="RefSeq" id="WP_380827223.1">
    <property type="nucleotide sequence ID" value="NZ_JBHTCG010000009.1"/>
</dbReference>
<dbReference type="SUPFAM" id="SSF51735">
    <property type="entry name" value="NAD(P)-binding Rossmann-fold domains"/>
    <property type="match status" value="1"/>
</dbReference>
<dbReference type="PANTHER" id="PTHR43669:SF3">
    <property type="entry name" value="ALCOHOL DEHYDROGENASE, PUTATIVE (AFU_ORTHOLOGUE AFUA_3G03445)-RELATED"/>
    <property type="match status" value="1"/>
</dbReference>
<dbReference type="InterPro" id="IPR057326">
    <property type="entry name" value="KR_dom"/>
</dbReference>
<organism evidence="5 6">
    <name type="scientific">Sphaerisporangium rhizosphaerae</name>
    <dbReference type="NCBI Taxonomy" id="2269375"/>
    <lineage>
        <taxon>Bacteria</taxon>
        <taxon>Bacillati</taxon>
        <taxon>Actinomycetota</taxon>
        <taxon>Actinomycetes</taxon>
        <taxon>Streptosporangiales</taxon>
        <taxon>Streptosporangiaceae</taxon>
        <taxon>Sphaerisporangium</taxon>
    </lineage>
</organism>
<dbReference type="PRINTS" id="PR00081">
    <property type="entry name" value="GDHRDH"/>
</dbReference>
<keyword evidence="2" id="KW-0560">Oxidoreductase</keyword>
<accession>A0ABW2P5A3</accession>
<proteinExistence type="inferred from homology"/>
<dbReference type="PANTHER" id="PTHR43669">
    <property type="entry name" value="5-KETO-D-GLUCONATE 5-REDUCTASE"/>
    <property type="match status" value="1"/>
</dbReference>
<feature type="region of interest" description="Disordered" evidence="3">
    <location>
        <begin position="266"/>
        <end position="312"/>
    </location>
</feature>
<name>A0ABW2P5A3_9ACTN</name>
<dbReference type="InterPro" id="IPR002347">
    <property type="entry name" value="SDR_fam"/>
</dbReference>
<gene>
    <name evidence="5" type="ORF">ACFQSB_15760</name>
</gene>
<evidence type="ECO:0000313" key="6">
    <source>
        <dbReference type="Proteomes" id="UP001596496"/>
    </source>
</evidence>
<reference evidence="6" key="1">
    <citation type="journal article" date="2019" name="Int. J. Syst. Evol. Microbiol.">
        <title>The Global Catalogue of Microorganisms (GCM) 10K type strain sequencing project: providing services to taxonomists for standard genome sequencing and annotation.</title>
        <authorList>
            <consortium name="The Broad Institute Genomics Platform"/>
            <consortium name="The Broad Institute Genome Sequencing Center for Infectious Disease"/>
            <person name="Wu L."/>
            <person name="Ma J."/>
        </authorList>
    </citation>
    <scope>NUCLEOTIDE SEQUENCE [LARGE SCALE GENOMIC DNA]</scope>
    <source>
        <strain evidence="6">CECT 7649</strain>
    </source>
</reference>
<comment type="caution">
    <text evidence="5">The sequence shown here is derived from an EMBL/GenBank/DDBJ whole genome shotgun (WGS) entry which is preliminary data.</text>
</comment>
<dbReference type="SMART" id="SM00822">
    <property type="entry name" value="PKS_KR"/>
    <property type="match status" value="1"/>
</dbReference>
<protein>
    <submittedName>
        <fullName evidence="5">Oxidoreductase</fullName>
    </submittedName>
</protein>
<dbReference type="PRINTS" id="PR00080">
    <property type="entry name" value="SDRFAMILY"/>
</dbReference>
<evidence type="ECO:0000259" key="4">
    <source>
        <dbReference type="SMART" id="SM00822"/>
    </source>
</evidence>
<dbReference type="Pfam" id="PF13561">
    <property type="entry name" value="adh_short_C2"/>
    <property type="match status" value="1"/>
</dbReference>
<evidence type="ECO:0000256" key="1">
    <source>
        <dbReference type="ARBA" id="ARBA00006484"/>
    </source>
</evidence>
<dbReference type="InterPro" id="IPR020904">
    <property type="entry name" value="Sc_DH/Rdtase_CS"/>
</dbReference>
<feature type="domain" description="Ketoreductase" evidence="4">
    <location>
        <begin position="16"/>
        <end position="197"/>
    </location>
</feature>
<evidence type="ECO:0000313" key="5">
    <source>
        <dbReference type="EMBL" id="MFC7383677.1"/>
    </source>
</evidence>
<keyword evidence="6" id="KW-1185">Reference proteome</keyword>
<dbReference type="Proteomes" id="UP001596496">
    <property type="component" value="Unassembled WGS sequence"/>
</dbReference>